<proteinExistence type="inferred from homology"/>
<dbReference type="GO" id="GO:0050032">
    <property type="term" value="F:L-rhamnonate dehydratase activity"/>
    <property type="evidence" value="ECO:0007669"/>
    <property type="project" value="UniProtKB-UniRule"/>
</dbReference>
<dbReference type="InterPro" id="IPR046945">
    <property type="entry name" value="RHMD-like"/>
</dbReference>
<evidence type="ECO:0000256" key="7">
    <source>
        <dbReference type="ARBA" id="ARBA00074351"/>
    </source>
</evidence>
<feature type="domain" description="Mandelate racemase/muconate lactonizing enzyme C-terminal" evidence="9">
    <location>
        <begin position="155"/>
        <end position="261"/>
    </location>
</feature>
<dbReference type="Pfam" id="PF13378">
    <property type="entry name" value="MR_MLE_C"/>
    <property type="match status" value="1"/>
</dbReference>
<comment type="catalytic activity">
    <reaction evidence="8">
        <text>L-rhamnonate = 2-dehydro-3-deoxy-L-rhamnonate + H2O</text>
        <dbReference type="Rhea" id="RHEA:23080"/>
        <dbReference type="ChEBI" id="CHEBI:15377"/>
        <dbReference type="ChEBI" id="CHEBI:58118"/>
        <dbReference type="ChEBI" id="CHEBI:58371"/>
        <dbReference type="EC" id="4.2.1.90"/>
    </reaction>
</comment>
<accession>A0A158HWB6</accession>
<dbReference type="SFLD" id="SFLDF00006">
    <property type="entry name" value="rhamnonate_dehydratase"/>
    <property type="match status" value="1"/>
</dbReference>
<evidence type="ECO:0000313" key="11">
    <source>
        <dbReference type="Proteomes" id="UP000054740"/>
    </source>
</evidence>
<dbReference type="PANTHER" id="PTHR13794">
    <property type="entry name" value="ENOLASE SUPERFAMILY, MANDELATE RACEMASE"/>
    <property type="match status" value="1"/>
</dbReference>
<dbReference type="FunFam" id="3.20.20.120:FF:000005">
    <property type="entry name" value="Putative L-rhamnonate dehydratase"/>
    <property type="match status" value="1"/>
</dbReference>
<dbReference type="InterPro" id="IPR013342">
    <property type="entry name" value="Mandelate_racemase_C"/>
</dbReference>
<feature type="active site" description="Proton acceptor" evidence="8">
    <location>
        <position position="318"/>
    </location>
</feature>
<dbReference type="SUPFAM" id="SSF51604">
    <property type="entry name" value="Enolase C-terminal domain-like"/>
    <property type="match status" value="1"/>
</dbReference>
<dbReference type="GO" id="GO:0000287">
    <property type="term" value="F:magnesium ion binding"/>
    <property type="evidence" value="ECO:0007669"/>
    <property type="project" value="UniProtKB-UniRule"/>
</dbReference>
<dbReference type="GO" id="GO:0016052">
    <property type="term" value="P:carbohydrate catabolic process"/>
    <property type="evidence" value="ECO:0007669"/>
    <property type="project" value="TreeGrafter"/>
</dbReference>
<comment type="function">
    <text evidence="8">Catalyzes the dehydration of L-rhamnonate to 2-keto-3-deoxy-L-rhamnonate (KDR).</text>
</comment>
<dbReference type="SFLD" id="SFLDG00179">
    <property type="entry name" value="mandelate_racemase"/>
    <property type="match status" value="1"/>
</dbReference>
<protein>
    <recommendedName>
        <fullName evidence="7 8">L-rhamnonate dehydratase</fullName>
        <shortName evidence="8">RhamD</shortName>
        <ecNumber evidence="6 8">4.2.1.90</ecNumber>
    </recommendedName>
</protein>
<comment type="similarity">
    <text evidence="4 8">Belongs to the mandelate racemase/muconate lactonizing enzyme family. RhamD subfamily.</text>
</comment>
<evidence type="ECO:0000256" key="4">
    <source>
        <dbReference type="ARBA" id="ARBA00061339"/>
    </source>
</evidence>
<dbReference type="GO" id="GO:0009063">
    <property type="term" value="P:amino acid catabolic process"/>
    <property type="evidence" value="ECO:0007669"/>
    <property type="project" value="InterPro"/>
</dbReference>
<feature type="site" description="Transition state stabilizer" evidence="8">
    <location>
        <position position="338"/>
    </location>
</feature>
<dbReference type="InterPro" id="IPR029017">
    <property type="entry name" value="Enolase-like_N"/>
</dbReference>
<keyword evidence="2 8" id="KW-0460">Magnesium</keyword>
<dbReference type="Proteomes" id="UP000054740">
    <property type="component" value="Unassembled WGS sequence"/>
</dbReference>
<evidence type="ECO:0000256" key="5">
    <source>
        <dbReference type="ARBA" id="ARBA00063011"/>
    </source>
</evidence>
<feature type="binding site" evidence="8">
    <location>
        <position position="48"/>
    </location>
    <ligand>
        <name>substrate</name>
    </ligand>
</feature>
<dbReference type="HAMAP" id="MF_01288">
    <property type="entry name" value="Rhamnon_dehydrat"/>
    <property type="match status" value="1"/>
</dbReference>
<dbReference type="PANTHER" id="PTHR13794:SF58">
    <property type="entry name" value="MITOCHONDRIAL ENOLASE SUPERFAMILY MEMBER 1"/>
    <property type="match status" value="1"/>
</dbReference>
<keyword evidence="3 8" id="KW-0456">Lyase</keyword>
<gene>
    <name evidence="8" type="primary">rhmD</name>
    <name evidence="10" type="ORF">AWB70_03853</name>
</gene>
<dbReference type="AlphaFoldDB" id="A0A158HWB6"/>
<dbReference type="Pfam" id="PF02746">
    <property type="entry name" value="MR_MLE_N"/>
    <property type="match status" value="1"/>
</dbReference>
<feature type="site" description="Increases basicity of active site His" evidence="8">
    <location>
        <position position="291"/>
    </location>
</feature>
<dbReference type="InterPro" id="IPR018110">
    <property type="entry name" value="Mandel_Rmase/mucon_lact_enz_CS"/>
</dbReference>
<comment type="cofactor">
    <cofactor evidence="8">
        <name>Mg(2+)</name>
        <dbReference type="ChEBI" id="CHEBI:18420"/>
    </cofactor>
    <text evidence="8">Binds 1 Mg(2+) ion per subunit.</text>
</comment>
<dbReference type="CDD" id="cd03327">
    <property type="entry name" value="MR_like_2"/>
    <property type="match status" value="1"/>
</dbReference>
<dbReference type="EC" id="4.2.1.90" evidence="6 8"/>
<feature type="binding site" evidence="8">
    <location>
        <position position="268"/>
    </location>
    <ligand>
        <name>Mg(2+)</name>
        <dbReference type="ChEBI" id="CHEBI:18420"/>
    </ligand>
</feature>
<dbReference type="SFLD" id="SFLDS00001">
    <property type="entry name" value="Enolase"/>
    <property type="match status" value="1"/>
</dbReference>
<dbReference type="InterPro" id="IPR036849">
    <property type="entry name" value="Enolase-like_C_sf"/>
</dbReference>
<evidence type="ECO:0000256" key="8">
    <source>
        <dbReference type="HAMAP-Rule" id="MF_01288"/>
    </source>
</evidence>
<keyword evidence="1 8" id="KW-0479">Metal-binding</keyword>
<evidence type="ECO:0000256" key="3">
    <source>
        <dbReference type="ARBA" id="ARBA00023239"/>
    </source>
</evidence>
<dbReference type="InterPro" id="IPR023444">
    <property type="entry name" value="L-Rhamnon_dehydrat"/>
</dbReference>
<dbReference type="NCBIfam" id="NF011968">
    <property type="entry name" value="PRK15440.1"/>
    <property type="match status" value="1"/>
</dbReference>
<dbReference type="EMBL" id="FCNY02000009">
    <property type="protein sequence ID" value="SAL48279.1"/>
    <property type="molecule type" value="Genomic_DNA"/>
</dbReference>
<feature type="binding site" evidence="8">
    <location>
        <position position="22"/>
    </location>
    <ligand>
        <name>substrate</name>
    </ligand>
</feature>
<evidence type="ECO:0000256" key="2">
    <source>
        <dbReference type="ARBA" id="ARBA00022842"/>
    </source>
</evidence>
<evidence type="ECO:0000313" key="10">
    <source>
        <dbReference type="EMBL" id="SAL48279.1"/>
    </source>
</evidence>
<evidence type="ECO:0000256" key="1">
    <source>
        <dbReference type="ARBA" id="ARBA00022723"/>
    </source>
</evidence>
<feature type="binding site" evidence="8">
    <location>
        <position position="338"/>
    </location>
    <ligand>
        <name>substrate</name>
    </ligand>
</feature>
<comment type="miscellaneous">
    <text evidence="8">Reaction proceeds via a syn dehydration.</text>
</comment>
<comment type="subunit">
    <text evidence="5 8">Homooctamer; tetramer of dimers.</text>
</comment>
<feature type="binding site" evidence="8">
    <location>
        <position position="240"/>
    </location>
    <ligand>
        <name>Mg(2+)</name>
        <dbReference type="ChEBI" id="CHEBI:18420"/>
    </ligand>
</feature>
<dbReference type="InterPro" id="IPR029065">
    <property type="entry name" value="Enolase_C-like"/>
</dbReference>
<dbReference type="SMART" id="SM00922">
    <property type="entry name" value="MR_MLE"/>
    <property type="match status" value="1"/>
</dbReference>
<dbReference type="RefSeq" id="WP_014250999.1">
    <property type="nucleotide sequence ID" value="NZ_FCNY02000009.1"/>
</dbReference>
<dbReference type="SUPFAM" id="SSF54826">
    <property type="entry name" value="Enolase N-terminal domain-like"/>
    <property type="match status" value="1"/>
</dbReference>
<name>A0A158HWB6_CABCO</name>
<dbReference type="PROSITE" id="PS00908">
    <property type="entry name" value="MR_MLE_1"/>
    <property type="match status" value="1"/>
</dbReference>
<evidence type="ECO:0000259" key="9">
    <source>
        <dbReference type="SMART" id="SM00922"/>
    </source>
</evidence>
<dbReference type="Gene3D" id="3.20.20.120">
    <property type="entry name" value="Enolase-like C-terminal domain"/>
    <property type="match status" value="1"/>
</dbReference>
<reference evidence="11" key="1">
    <citation type="submission" date="2016-01" db="EMBL/GenBank/DDBJ databases">
        <authorList>
            <person name="Peeters C."/>
        </authorList>
    </citation>
    <scope>NUCLEOTIDE SEQUENCE [LARGE SCALE GENOMIC DNA]</scope>
</reference>
<dbReference type="InterPro" id="IPR013341">
    <property type="entry name" value="Mandelate_racemase_N_dom"/>
</dbReference>
<keyword evidence="11" id="KW-1185">Reference proteome</keyword>
<organism evidence="10 11">
    <name type="scientific">Caballeronia cordobensis</name>
    <name type="common">Burkholderia cordobensis</name>
    <dbReference type="NCBI Taxonomy" id="1353886"/>
    <lineage>
        <taxon>Bacteria</taxon>
        <taxon>Pseudomonadati</taxon>
        <taxon>Pseudomonadota</taxon>
        <taxon>Betaproteobacteria</taxon>
        <taxon>Burkholderiales</taxon>
        <taxon>Burkholderiaceae</taxon>
        <taxon>Caballeronia</taxon>
    </lineage>
</organism>
<dbReference type="Gene3D" id="3.30.390.10">
    <property type="entry name" value="Enolase-like, N-terminal domain"/>
    <property type="match status" value="1"/>
</dbReference>
<sequence>MSMPTIKQVRAFTVRGGGADYHDQGADHWIDDHVATPMARYPEYRKSRQSFGLNVLGSLVVEIEASDGTVGFAVTTGGEIGAFIVEKHLARFLEGQRVTDIEKMWDQMYNATLYYGRKGIVLNAISGVDLALWDLLAKVRKEPVFHLLGGPVRDELQFYATGARPDLAKDMGFIGGKMPLQHGPAEGEEGLAKNIAKLADMRAKVGGDFWLMFDCWMSLDLNYAKRLANAAREHGLKWIEEALPPDDYWGYAELRRSVPAGMMVTTGEHEATRWGFRMLFEMGCADLVQPDVGWCGGITELIKISALADAHNVLVVPHGSSVYSYHFVVTRHNSPFAEFLMMAPQADQVVPMFTPLLLDEPVPVNGRMKVPETPGFGVRLNPECALTRPYTH</sequence>
<evidence type="ECO:0000256" key="6">
    <source>
        <dbReference type="ARBA" id="ARBA00067087"/>
    </source>
</evidence>
<feature type="binding site" evidence="8">
    <location>
        <position position="214"/>
    </location>
    <ligand>
        <name>Mg(2+)</name>
        <dbReference type="ChEBI" id="CHEBI:18420"/>
    </ligand>
</feature>